<evidence type="ECO:0000313" key="4">
    <source>
        <dbReference type="Proteomes" id="UP000193285"/>
    </source>
</evidence>
<evidence type="ECO:0000256" key="2">
    <source>
        <dbReference type="SAM" id="SignalP"/>
    </source>
</evidence>
<gene>
    <name evidence="3" type="ORF">AWB90_15440</name>
</gene>
<evidence type="ECO:0000313" key="3">
    <source>
        <dbReference type="EMBL" id="ORW45689.1"/>
    </source>
</evidence>
<keyword evidence="2" id="KW-0732">Signal</keyword>
<feature type="signal peptide" evidence="2">
    <location>
        <begin position="1"/>
        <end position="26"/>
    </location>
</feature>
<dbReference type="OrthoDB" id="129561at2"/>
<feature type="region of interest" description="Disordered" evidence="1">
    <location>
        <begin position="24"/>
        <end position="43"/>
    </location>
</feature>
<organism evidence="3 4">
    <name type="scientific">Mycobacterium paraense</name>
    <dbReference type="NCBI Taxonomy" id="767916"/>
    <lineage>
        <taxon>Bacteria</taxon>
        <taxon>Bacillati</taxon>
        <taxon>Actinomycetota</taxon>
        <taxon>Actinomycetes</taxon>
        <taxon>Mycobacteriales</taxon>
        <taxon>Mycobacteriaceae</taxon>
        <taxon>Mycobacterium</taxon>
        <taxon>Mycobacterium simiae complex</taxon>
    </lineage>
</organism>
<comment type="caution">
    <text evidence="3">The sequence shown here is derived from an EMBL/GenBank/DDBJ whole genome shotgun (WGS) entry which is preliminary data.</text>
</comment>
<feature type="compositionally biased region" description="Polar residues" evidence="1">
    <location>
        <begin position="24"/>
        <end position="42"/>
    </location>
</feature>
<evidence type="ECO:0000256" key="1">
    <source>
        <dbReference type="SAM" id="MobiDB-lite"/>
    </source>
</evidence>
<dbReference type="Proteomes" id="UP000193285">
    <property type="component" value="Unassembled WGS sequence"/>
</dbReference>
<dbReference type="InterPro" id="IPR011051">
    <property type="entry name" value="RmlC_Cupin_sf"/>
</dbReference>
<accession>A0A1X2A9N3</accession>
<dbReference type="InterPro" id="IPR014710">
    <property type="entry name" value="RmlC-like_jellyroll"/>
</dbReference>
<dbReference type="STRING" id="767916.AWB91_08650"/>
<dbReference type="SUPFAM" id="SSF51182">
    <property type="entry name" value="RmlC-like cupins"/>
    <property type="match status" value="1"/>
</dbReference>
<dbReference type="Gene3D" id="2.60.120.10">
    <property type="entry name" value="Jelly Rolls"/>
    <property type="match status" value="1"/>
</dbReference>
<dbReference type="AlphaFoldDB" id="A0A1X2A9N3"/>
<sequence length="143" mass="14844">MRPRTVGVLPVVVALSFVTPPGQSFATPDSGVNSQTLNQSSQDGRDFVIRESTIAPGGSTGWHFHDGTLVGAIKQGTLTHYAADCSVDGVYNPGDTLNEPAGPQHVHLGRNLGATPVILEIIYVLPGGKPLAEDAANPGCPFS</sequence>
<protein>
    <submittedName>
        <fullName evidence="3">Cupin</fullName>
    </submittedName>
</protein>
<feature type="chain" id="PRO_5012552583" evidence="2">
    <location>
        <begin position="27"/>
        <end position="143"/>
    </location>
</feature>
<reference evidence="3 4" key="1">
    <citation type="journal article" date="2015" name="Emerg. Microbes Infect.">
        <title>Characterization of 17 strains belonging to the Mycobacterium simiae complex and description of Mycobacterium paraense sp. nov.</title>
        <authorList>
            <person name="Fusco da Costa A.R."/>
            <person name="Fedrizzi T."/>
            <person name="Lopes M.L."/>
            <person name="Pecorari M."/>
            <person name="Oliveira da Costa W.L."/>
            <person name="Giacobazzi E."/>
            <person name="da Costa Bahia J.R."/>
            <person name="De Sanctis V."/>
            <person name="Batista Lima K.V."/>
            <person name="Bertorelli R."/>
            <person name="Grottola A."/>
            <person name="Fabio A."/>
            <person name="Mariottini A."/>
            <person name="Ferretti P."/>
            <person name="Di Leva F."/>
            <person name="Fregni Serpini G."/>
            <person name="Tagliazucchi S."/>
            <person name="Rumpianesi F."/>
            <person name="Jousson O."/>
            <person name="Segata N."/>
            <person name="Tortoli E."/>
        </authorList>
    </citation>
    <scope>NUCLEOTIDE SEQUENCE [LARGE SCALE GENOMIC DNA]</scope>
    <source>
        <strain evidence="3 4">IEC33</strain>
    </source>
</reference>
<proteinExistence type="predicted"/>
<dbReference type="EMBL" id="LQPN01000050">
    <property type="protein sequence ID" value="ORW45689.1"/>
    <property type="molecule type" value="Genomic_DNA"/>
</dbReference>
<name>A0A1X2A9N3_9MYCO</name>